<dbReference type="EMBL" id="JAEUBD010001504">
    <property type="protein sequence ID" value="KAH3659573.1"/>
    <property type="molecule type" value="Genomic_DNA"/>
</dbReference>
<name>A0A9P8NSB1_9ASCO</name>
<evidence type="ECO:0000313" key="2">
    <source>
        <dbReference type="Proteomes" id="UP000788993"/>
    </source>
</evidence>
<keyword evidence="2" id="KW-1185">Reference proteome</keyword>
<evidence type="ECO:0000313" key="1">
    <source>
        <dbReference type="EMBL" id="KAH3659573.1"/>
    </source>
</evidence>
<sequence length="395" mass="42238">MRSKVVSLGLQQVSWQLLGSVAVVEGQGGREGRRRNTGLDGNAERLSPSGLGLGNGLVEEWVEQQVLQVWVFSVGCSDLCQENRSDDASSSPHQSDGWEVELPVVFLCGLSDQHESLGVRDDLGGVQGLLEVVDKGLLVSDLWSAGRTGQQGACSTSFLLQGRQTSGKHSLANQGDWHAEVQSVDGSPLSGTLLAGRVQDLLDQWGAVCVVVGKNVSGDLDQERVQNALVPLGKHVGDLLVAKSADSLHQVVSFANQLHVSIFDTVVDHLDIVAGSGVSNPVAAWLAVALGGNRLEDLLDVWPGLWGSSRHQGRTVTSAFLSSRDTRANKVDALLLQLGVSSVGVWEVRVTTVNDDVSLLHVRQQLVDEVVDRIAGLHEQNDSSRSLQLGTQLFH</sequence>
<dbReference type="AlphaFoldDB" id="A0A9P8NSB1"/>
<reference evidence="1" key="2">
    <citation type="submission" date="2021-01" db="EMBL/GenBank/DDBJ databases">
        <authorList>
            <person name="Schikora-Tamarit M.A."/>
        </authorList>
    </citation>
    <scope>NUCLEOTIDE SEQUENCE</scope>
    <source>
        <strain evidence="1">NCAIM Y.01608</strain>
    </source>
</reference>
<dbReference type="Proteomes" id="UP000788993">
    <property type="component" value="Unassembled WGS sequence"/>
</dbReference>
<proteinExistence type="predicted"/>
<comment type="caution">
    <text evidence="1">The sequence shown here is derived from an EMBL/GenBank/DDBJ whole genome shotgun (WGS) entry which is preliminary data.</text>
</comment>
<protein>
    <submittedName>
        <fullName evidence="1">Uncharacterized protein</fullName>
    </submittedName>
</protein>
<gene>
    <name evidence="1" type="ORF">OGATHE_005618</name>
</gene>
<organism evidence="1 2">
    <name type="scientific">Ogataea polymorpha</name>
    <dbReference type="NCBI Taxonomy" id="460523"/>
    <lineage>
        <taxon>Eukaryota</taxon>
        <taxon>Fungi</taxon>
        <taxon>Dikarya</taxon>
        <taxon>Ascomycota</taxon>
        <taxon>Saccharomycotina</taxon>
        <taxon>Pichiomycetes</taxon>
        <taxon>Pichiales</taxon>
        <taxon>Pichiaceae</taxon>
        <taxon>Ogataea</taxon>
    </lineage>
</organism>
<accession>A0A9P8NSB1</accession>
<reference evidence="1" key="1">
    <citation type="journal article" date="2021" name="Open Biol.">
        <title>Shared evolutionary footprints suggest mitochondrial oxidative damage underlies multiple complex I losses in fungi.</title>
        <authorList>
            <person name="Schikora-Tamarit M.A."/>
            <person name="Marcet-Houben M."/>
            <person name="Nosek J."/>
            <person name="Gabaldon T."/>
        </authorList>
    </citation>
    <scope>NUCLEOTIDE SEQUENCE</scope>
    <source>
        <strain evidence="1">NCAIM Y.01608</strain>
    </source>
</reference>